<dbReference type="InterPro" id="IPR006204">
    <property type="entry name" value="GHMP_kinase_N_dom"/>
</dbReference>
<name>A0ABS0Z664_9GAMM</name>
<evidence type="ECO:0000256" key="1">
    <source>
        <dbReference type="ARBA" id="ARBA00022679"/>
    </source>
</evidence>
<dbReference type="PIRSF" id="PIRSF036406">
    <property type="entry name" value="Hept_kin"/>
    <property type="match status" value="1"/>
</dbReference>
<dbReference type="EMBL" id="JAEMUH010000001">
    <property type="protein sequence ID" value="MBJ7549147.1"/>
    <property type="molecule type" value="Genomic_DNA"/>
</dbReference>
<evidence type="ECO:0000256" key="3">
    <source>
        <dbReference type="ARBA" id="ARBA00022777"/>
    </source>
</evidence>
<evidence type="ECO:0000256" key="5">
    <source>
        <dbReference type="ARBA" id="ARBA00038121"/>
    </source>
</evidence>
<dbReference type="RefSeq" id="WP_199460020.1">
    <property type="nucleotide sequence ID" value="NZ_JAEMUH010000001.1"/>
</dbReference>
<dbReference type="InterPro" id="IPR001174">
    <property type="entry name" value="HddA/FKP"/>
</dbReference>
<dbReference type="Pfam" id="PF08544">
    <property type="entry name" value="GHMP_kinases_C"/>
    <property type="match status" value="1"/>
</dbReference>
<protein>
    <recommendedName>
        <fullName evidence="10">Kinase</fullName>
    </recommendedName>
</protein>
<dbReference type="Pfam" id="PF00288">
    <property type="entry name" value="GHMP_kinases_N"/>
    <property type="match status" value="1"/>
</dbReference>
<dbReference type="SUPFAM" id="SSF55060">
    <property type="entry name" value="GHMP Kinase, C-terminal domain"/>
    <property type="match status" value="1"/>
</dbReference>
<evidence type="ECO:0008006" key="10">
    <source>
        <dbReference type="Google" id="ProtNLM"/>
    </source>
</evidence>
<dbReference type="InterPro" id="IPR020568">
    <property type="entry name" value="Ribosomal_Su5_D2-typ_SF"/>
</dbReference>
<feature type="domain" description="GHMP kinase C-terminal" evidence="7">
    <location>
        <begin position="240"/>
        <end position="308"/>
    </location>
</feature>
<feature type="domain" description="GHMP kinase N-terminal" evidence="6">
    <location>
        <begin position="75"/>
        <end position="157"/>
    </location>
</feature>
<dbReference type="Gene3D" id="3.30.230.120">
    <property type="match status" value="1"/>
</dbReference>
<accession>A0ABS0Z664</accession>
<sequence>MIITRTPFRVSLFGGGTDYPAWYLEHGGAVVGTTIDKYCYLSVRKLPPFFEHKHRIVYSKIENVSDISEITHPAVRGVMQEHPVEHGVEIHHFSDLPARSGLGSSSAFTVGLVNALRGLDGKISSAHYLGLEAIRIEQEVIGEKVGSQDQIWAAHGGTAFVEFNQNGRIDVNKLIMRPGNHSFLNDHILLFFTGFTRIAETIAVKQIDNVKKKQQQLRTLHQMAVEARSILQSKSPEFAHIGQMLDDAWHLKRELAEGVSTPAIDEIYAAGIKAGALGGKLLGAGGGGFMMFFAPPEVHENIRKALSKLIHVNCNIGSEGSKVVTYEHYDYE</sequence>
<reference evidence="8 9" key="1">
    <citation type="submission" date="2020-12" db="EMBL/GenBank/DDBJ databases">
        <title>Comparative genome analysis of fungal antagonists Marinomonas ostreistagni 398 and M. spartinae 468.</title>
        <authorList>
            <person name="Fields J.L."/>
            <person name="Mavrodi O.V."/>
            <person name="Biber P.D."/>
            <person name="Indest K.J."/>
            <person name="Mavrodi D.V."/>
        </authorList>
    </citation>
    <scope>NUCLEOTIDE SEQUENCE [LARGE SCALE GENOMIC DNA]</scope>
    <source>
        <strain evidence="8 9">USM7</strain>
    </source>
</reference>
<evidence type="ECO:0000256" key="4">
    <source>
        <dbReference type="ARBA" id="ARBA00022840"/>
    </source>
</evidence>
<gene>
    <name evidence="8" type="ORF">JHD44_00495</name>
</gene>
<evidence type="ECO:0000313" key="9">
    <source>
        <dbReference type="Proteomes" id="UP000598488"/>
    </source>
</evidence>
<keyword evidence="1" id="KW-0808">Transferase</keyword>
<comment type="caution">
    <text evidence="8">The sequence shown here is derived from an EMBL/GenBank/DDBJ whole genome shotgun (WGS) entry which is preliminary data.</text>
</comment>
<comment type="similarity">
    <text evidence="5">Belongs to the GHMP kinase family.</text>
</comment>
<keyword evidence="9" id="KW-1185">Reference proteome</keyword>
<evidence type="ECO:0000313" key="8">
    <source>
        <dbReference type="EMBL" id="MBJ7549147.1"/>
    </source>
</evidence>
<dbReference type="InterPro" id="IPR013750">
    <property type="entry name" value="GHMP_kinase_C_dom"/>
</dbReference>
<proteinExistence type="inferred from homology"/>
<dbReference type="PANTHER" id="PTHR32463:SF0">
    <property type="entry name" value="L-FUCOSE KINASE"/>
    <property type="match status" value="1"/>
</dbReference>
<dbReference type="InterPro" id="IPR014606">
    <property type="entry name" value="Heptose_7-P_kinase"/>
</dbReference>
<keyword evidence="2" id="KW-0547">Nucleotide-binding</keyword>
<dbReference type="InterPro" id="IPR052203">
    <property type="entry name" value="GHMP_Kinase-Related"/>
</dbReference>
<dbReference type="InterPro" id="IPR036554">
    <property type="entry name" value="GHMP_kinase_C_sf"/>
</dbReference>
<evidence type="ECO:0000259" key="7">
    <source>
        <dbReference type="Pfam" id="PF08544"/>
    </source>
</evidence>
<keyword evidence="4" id="KW-0067">ATP-binding</keyword>
<evidence type="ECO:0000259" key="6">
    <source>
        <dbReference type="Pfam" id="PF00288"/>
    </source>
</evidence>
<keyword evidence="3" id="KW-0418">Kinase</keyword>
<evidence type="ECO:0000256" key="2">
    <source>
        <dbReference type="ARBA" id="ARBA00022741"/>
    </source>
</evidence>
<organism evidence="8 9">
    <name type="scientific">Marinomonas ostreistagni</name>
    <dbReference type="NCBI Taxonomy" id="359209"/>
    <lineage>
        <taxon>Bacteria</taxon>
        <taxon>Pseudomonadati</taxon>
        <taxon>Pseudomonadota</taxon>
        <taxon>Gammaproteobacteria</taxon>
        <taxon>Oceanospirillales</taxon>
        <taxon>Oceanospirillaceae</taxon>
        <taxon>Marinomonas</taxon>
    </lineage>
</organism>
<dbReference type="SUPFAM" id="SSF54211">
    <property type="entry name" value="Ribosomal protein S5 domain 2-like"/>
    <property type="match status" value="1"/>
</dbReference>
<dbReference type="Proteomes" id="UP000598488">
    <property type="component" value="Unassembled WGS sequence"/>
</dbReference>
<dbReference type="PRINTS" id="PR00960">
    <property type="entry name" value="LMBPPROTEIN"/>
</dbReference>
<dbReference type="PANTHER" id="PTHR32463">
    <property type="entry name" value="L-FUCOSE KINASE"/>
    <property type="match status" value="1"/>
</dbReference>